<dbReference type="UniPathway" id="UPA00109">
    <property type="reaction ID" value="UER00186"/>
</dbReference>
<feature type="site" description="Transition state stabilizer" evidence="4 7">
    <location>
        <position position="174"/>
    </location>
</feature>
<comment type="pathway">
    <text evidence="4 8">Carbohydrate degradation; glycolysis; pyruvate from D-glyceraldehyde 3-phosphate: step 3/5.</text>
</comment>
<evidence type="ECO:0000256" key="6">
    <source>
        <dbReference type="PIRSR" id="PIRSR613078-2"/>
    </source>
</evidence>
<dbReference type="Gene3D" id="3.40.50.1240">
    <property type="entry name" value="Phosphoglycerate mutase-like"/>
    <property type="match status" value="1"/>
</dbReference>
<dbReference type="Pfam" id="PF00300">
    <property type="entry name" value="His_Phos_1"/>
    <property type="match status" value="1"/>
</dbReference>
<comment type="caution">
    <text evidence="9">The sequence shown here is derived from an EMBL/GenBank/DDBJ whole genome shotgun (WGS) entry which is preliminary data.</text>
</comment>
<organism evidence="9 10">
    <name type="scientific">Periweissella fabalis</name>
    <dbReference type="NCBI Taxonomy" id="1070421"/>
    <lineage>
        <taxon>Bacteria</taxon>
        <taxon>Bacillati</taxon>
        <taxon>Bacillota</taxon>
        <taxon>Bacilli</taxon>
        <taxon>Lactobacillales</taxon>
        <taxon>Lactobacillaceae</taxon>
        <taxon>Periweissella</taxon>
    </lineage>
</organism>
<comment type="similarity">
    <text evidence="1 4">Belongs to the phosphoglycerate mutase family. BPG-dependent PGAM subfamily.</text>
</comment>
<feature type="binding site" evidence="4 6">
    <location>
        <begin position="21"/>
        <end position="22"/>
    </location>
    <ligand>
        <name>substrate</name>
    </ligand>
</feature>
<dbReference type="GO" id="GO:0004619">
    <property type="term" value="F:phosphoglycerate mutase activity"/>
    <property type="evidence" value="ECO:0007669"/>
    <property type="project" value="UniProtKB-UniRule"/>
</dbReference>
<keyword evidence="10" id="KW-1185">Reference proteome</keyword>
<keyword evidence="2 4" id="KW-0324">Glycolysis</keyword>
<dbReference type="GO" id="GO:0006096">
    <property type="term" value="P:glycolytic process"/>
    <property type="evidence" value="ECO:0007669"/>
    <property type="project" value="UniProtKB-UniRule"/>
</dbReference>
<gene>
    <name evidence="4" type="primary">gpmA</name>
    <name evidence="9" type="ORF">HF964_06380</name>
</gene>
<evidence type="ECO:0000256" key="2">
    <source>
        <dbReference type="ARBA" id="ARBA00023152"/>
    </source>
</evidence>
<feature type="active site" description="Proton donor/acceptor" evidence="4 5">
    <location>
        <position position="87"/>
    </location>
</feature>
<evidence type="ECO:0000256" key="4">
    <source>
        <dbReference type="HAMAP-Rule" id="MF_01039"/>
    </source>
</evidence>
<dbReference type="EC" id="5.4.2.11" evidence="4 8"/>
<feature type="active site" description="Tele-phosphohistidine intermediate" evidence="4 5">
    <location>
        <position position="9"/>
    </location>
</feature>
<dbReference type="InterPro" id="IPR005952">
    <property type="entry name" value="Phosphogly_mut1"/>
</dbReference>
<dbReference type="Proteomes" id="UP000549765">
    <property type="component" value="Unassembled WGS sequence"/>
</dbReference>
<evidence type="ECO:0000313" key="9">
    <source>
        <dbReference type="EMBL" id="NKZ24425.1"/>
    </source>
</evidence>
<evidence type="ECO:0000256" key="8">
    <source>
        <dbReference type="RuleBase" id="RU004512"/>
    </source>
</evidence>
<accession>A0A7X6S2V9</accession>
<evidence type="ECO:0000313" key="10">
    <source>
        <dbReference type="Proteomes" id="UP000549765"/>
    </source>
</evidence>
<dbReference type="NCBIfam" id="TIGR01258">
    <property type="entry name" value="pgm_1"/>
    <property type="match status" value="1"/>
</dbReference>
<dbReference type="SUPFAM" id="SSF53254">
    <property type="entry name" value="Phosphoglycerate mutase-like"/>
    <property type="match status" value="1"/>
</dbReference>
<dbReference type="AlphaFoldDB" id="A0A7X6S2V9"/>
<feature type="binding site" evidence="4 6">
    <location>
        <position position="98"/>
    </location>
    <ligand>
        <name>substrate</name>
    </ligand>
</feature>
<feature type="binding site" evidence="4 6">
    <location>
        <begin position="114"/>
        <end position="115"/>
    </location>
    <ligand>
        <name>substrate</name>
    </ligand>
</feature>
<evidence type="ECO:0000256" key="5">
    <source>
        <dbReference type="PIRSR" id="PIRSR613078-1"/>
    </source>
</evidence>
<dbReference type="PIRSF" id="PIRSF000709">
    <property type="entry name" value="6PFK_2-Ptase"/>
    <property type="match status" value="1"/>
</dbReference>
<evidence type="ECO:0000256" key="3">
    <source>
        <dbReference type="ARBA" id="ARBA00023235"/>
    </source>
</evidence>
<comment type="caution">
    <text evidence="4">Lacks conserved residue(s) required for the propagation of feature annotation.</text>
</comment>
<keyword evidence="4" id="KW-0312">Gluconeogenesis</keyword>
<evidence type="ECO:0000256" key="7">
    <source>
        <dbReference type="PIRSR" id="PIRSR613078-3"/>
    </source>
</evidence>
<dbReference type="PROSITE" id="PS00175">
    <property type="entry name" value="PG_MUTASE"/>
    <property type="match status" value="1"/>
</dbReference>
<feature type="binding site" evidence="4 6">
    <location>
        <begin position="8"/>
        <end position="15"/>
    </location>
    <ligand>
        <name>substrate</name>
    </ligand>
</feature>
<sequence length="220" mass="25514">MVDLYIMRHGQSTANRDNIFTGWSDVALTKQGITQARIAGHKLACEGIQFSQVHTSYLKRAIQTANIVLEEINQLYIPIQKSWHLNERHYGALRGMNKEQTKLEFGEWQVQQWRRSYTKVPPLLEHITPKRQYPLGLEPRGESLEMASKRLLPYWQDIIAPQLRQGNNQLIVAHGSTLRALIKYLEQIADDDIMQVEVDNGSPIHYQLDDQLKILKKEFV</sequence>
<dbReference type="PANTHER" id="PTHR11931">
    <property type="entry name" value="PHOSPHOGLYCERATE MUTASE"/>
    <property type="match status" value="1"/>
</dbReference>
<dbReference type="CDD" id="cd07067">
    <property type="entry name" value="HP_PGM_like"/>
    <property type="match status" value="1"/>
</dbReference>
<dbReference type="SMART" id="SM00855">
    <property type="entry name" value="PGAM"/>
    <property type="match status" value="1"/>
</dbReference>
<feature type="binding site" evidence="4 6">
    <location>
        <position position="60"/>
    </location>
    <ligand>
        <name>substrate</name>
    </ligand>
</feature>
<protein>
    <recommendedName>
        <fullName evidence="4 8">2,3-bisphosphoglycerate-dependent phosphoglycerate mutase</fullName>
        <shortName evidence="4">BPG-dependent PGAM</shortName>
        <shortName evidence="4">PGAM</shortName>
        <shortName evidence="4">Phosphoglyceromutase</shortName>
        <shortName evidence="4">dPGM</shortName>
        <ecNumber evidence="4 8">5.4.2.11</ecNumber>
    </recommendedName>
</protein>
<feature type="binding site" evidence="4 6">
    <location>
        <begin position="87"/>
        <end position="90"/>
    </location>
    <ligand>
        <name>substrate</name>
    </ligand>
</feature>
<dbReference type="GO" id="GO:0006094">
    <property type="term" value="P:gluconeogenesis"/>
    <property type="evidence" value="ECO:0007669"/>
    <property type="project" value="UniProtKB-UniRule"/>
</dbReference>
<dbReference type="RefSeq" id="WP_168722222.1">
    <property type="nucleotide sequence ID" value="NZ_JAAXPN010000006.1"/>
</dbReference>
<name>A0A7X6S2V9_9LACO</name>
<proteinExistence type="inferred from homology"/>
<dbReference type="InterPro" id="IPR001345">
    <property type="entry name" value="PG/BPGM_mutase_AS"/>
</dbReference>
<evidence type="ECO:0000256" key="1">
    <source>
        <dbReference type="ARBA" id="ARBA00006717"/>
    </source>
</evidence>
<dbReference type="InterPro" id="IPR013078">
    <property type="entry name" value="His_Pase_superF_clade-1"/>
</dbReference>
<reference evidence="9 10" key="1">
    <citation type="submission" date="2020-04" db="EMBL/GenBank/DDBJ databases">
        <title>MicrobeNet Type strains.</title>
        <authorList>
            <person name="Nicholson A.C."/>
        </authorList>
    </citation>
    <scope>NUCLEOTIDE SEQUENCE [LARGE SCALE GENOMIC DNA]</scope>
    <source>
        <strain evidence="9 10">CCUG 61472</strain>
    </source>
</reference>
<comment type="catalytic activity">
    <reaction evidence="4 8">
        <text>(2R)-2-phosphoglycerate = (2R)-3-phosphoglycerate</text>
        <dbReference type="Rhea" id="RHEA:15901"/>
        <dbReference type="ChEBI" id="CHEBI:58272"/>
        <dbReference type="ChEBI" id="CHEBI:58289"/>
        <dbReference type="EC" id="5.4.2.11"/>
    </reaction>
</comment>
<dbReference type="EMBL" id="JAAXPN010000006">
    <property type="protein sequence ID" value="NKZ24425.1"/>
    <property type="molecule type" value="Genomic_DNA"/>
</dbReference>
<keyword evidence="3 4" id="KW-0413">Isomerase</keyword>
<dbReference type="HAMAP" id="MF_01039">
    <property type="entry name" value="PGAM_GpmA"/>
    <property type="match status" value="1"/>
</dbReference>
<comment type="function">
    <text evidence="4 8">Catalyzes the interconversion of 2-phosphoglycerate and 3-phosphoglycerate.</text>
</comment>
<dbReference type="InterPro" id="IPR029033">
    <property type="entry name" value="His_PPase_superfam"/>
</dbReference>